<keyword evidence="5 7" id="KW-0472">Membrane</keyword>
<dbReference type="InterPro" id="IPR004299">
    <property type="entry name" value="MBOAT_fam"/>
</dbReference>
<sequence length="508" mass="57840">MTNSYYEGSKMFLWLANLTGINVDQVNFLISQFVALALASLFRTVLHPSKTNSATRHGFGLIVGLIIGYFCFGTQAIHLAGLPALCYIVIRTQSPEIMQRMVLAVALLYLSAIHLHRQMYDYGSYSLDVTGLSISGPLMVITQKVTSLAFNIHDGLTRKEVDLSKNQKYYAVRRMPTALEYFSYALNFPALMAGPAIFYRDYMDFIDGKSFMTVTSNGTIDKKNQDKTVVIEPSPIKVCFQKAILSLICAFIYIKFTPMFPIASLKDDDFENKSLTYKFVYLHMVTMLVRFKYYFAWLLSDAICNNAGLGFNGYDEHGAFKWNRFSNINILKFEFGSNLRESIEAWNMGTNKWLRMVVYERVQNYPIVLTYALSALWHGFYPGYYLTFANGAIFTIAARTMRRTVRDYFTGNAELKLIYDIATCILTRLVMAYITFTFVLLDFWPSVRLYLHMHLCLHIVAVIAILIVPRVIRRAVPGDSSQLSAKGRIAHALRKASPLTNSVSNHHD</sequence>
<dbReference type="RefSeq" id="XP_025836120.1">
    <property type="nucleotide sequence ID" value="XM_025980335.1"/>
</dbReference>
<dbReference type="KEGG" id="apln:108738883"/>
<evidence type="ECO:0000256" key="7">
    <source>
        <dbReference type="SAM" id="Phobius"/>
    </source>
</evidence>
<dbReference type="InParanoid" id="A0A7F5RJS2"/>
<dbReference type="CTD" id="36045"/>
<keyword evidence="6 9" id="KW-0012">Acyltransferase</keyword>
<dbReference type="PANTHER" id="PTHR13906:SF4">
    <property type="entry name" value="LYSOPHOSPHOLIPID ACYLTRANSFERASE 6"/>
    <property type="match status" value="1"/>
</dbReference>
<feature type="transmembrane region" description="Helical" evidence="7">
    <location>
        <begin position="58"/>
        <end position="77"/>
    </location>
</feature>
<feature type="transmembrane region" description="Helical" evidence="7">
    <location>
        <begin position="181"/>
        <end position="199"/>
    </location>
</feature>
<feature type="transmembrane region" description="Helical" evidence="7">
    <location>
        <begin position="28"/>
        <end position="46"/>
    </location>
</feature>
<evidence type="ECO:0000256" key="6">
    <source>
        <dbReference type="ARBA" id="ARBA00023315"/>
    </source>
</evidence>
<feature type="transmembrane region" description="Helical" evidence="7">
    <location>
        <begin position="379"/>
        <end position="397"/>
    </location>
</feature>
<dbReference type="AlphaFoldDB" id="A0A7F5RJS2"/>
<evidence type="ECO:0000256" key="2">
    <source>
        <dbReference type="ARBA" id="ARBA00022679"/>
    </source>
</evidence>
<protein>
    <submittedName>
        <fullName evidence="9">Lysophospholipid acyltransferase 2 isoform X1</fullName>
    </submittedName>
</protein>
<dbReference type="GO" id="GO:0016746">
    <property type="term" value="F:acyltransferase activity"/>
    <property type="evidence" value="ECO:0007669"/>
    <property type="project" value="UniProtKB-KW"/>
</dbReference>
<dbReference type="FunCoup" id="A0A7F5RJS2">
    <property type="interactions" value="695"/>
</dbReference>
<evidence type="ECO:0000256" key="5">
    <source>
        <dbReference type="ARBA" id="ARBA00023136"/>
    </source>
</evidence>
<dbReference type="OrthoDB" id="286734at2759"/>
<feature type="transmembrane region" description="Helical" evidence="7">
    <location>
        <begin position="97"/>
        <end position="115"/>
    </location>
</feature>
<feature type="transmembrane region" description="Helical" evidence="7">
    <location>
        <begin position="447"/>
        <end position="468"/>
    </location>
</feature>
<feature type="transmembrane region" description="Helical" evidence="7">
    <location>
        <begin position="243"/>
        <end position="263"/>
    </location>
</feature>
<evidence type="ECO:0000313" key="8">
    <source>
        <dbReference type="Proteomes" id="UP000192223"/>
    </source>
</evidence>
<keyword evidence="8" id="KW-1185">Reference proteome</keyword>
<comment type="subcellular location">
    <subcellularLocation>
        <location evidence="1">Membrane</location>
        <topology evidence="1">Multi-pass membrane protein</topology>
    </subcellularLocation>
</comment>
<name>A0A7F5RJS2_AGRPL</name>
<dbReference type="PANTHER" id="PTHR13906">
    <property type="entry name" value="PORCUPINE"/>
    <property type="match status" value="1"/>
</dbReference>
<dbReference type="InterPro" id="IPR049941">
    <property type="entry name" value="LPLAT_7/PORCN-like"/>
</dbReference>
<dbReference type="Pfam" id="PF03062">
    <property type="entry name" value="MBOAT"/>
    <property type="match status" value="1"/>
</dbReference>
<keyword evidence="3 7" id="KW-0812">Transmembrane</keyword>
<feature type="transmembrane region" description="Helical" evidence="7">
    <location>
        <begin position="417"/>
        <end position="441"/>
    </location>
</feature>
<accession>A0A7F5RJS2</accession>
<evidence type="ECO:0000256" key="1">
    <source>
        <dbReference type="ARBA" id="ARBA00004141"/>
    </source>
</evidence>
<evidence type="ECO:0000256" key="3">
    <source>
        <dbReference type="ARBA" id="ARBA00022692"/>
    </source>
</evidence>
<gene>
    <name evidence="9" type="primary">LOC108738883</name>
</gene>
<dbReference type="GO" id="GO:0016020">
    <property type="term" value="C:membrane"/>
    <property type="evidence" value="ECO:0007669"/>
    <property type="project" value="UniProtKB-SubCell"/>
</dbReference>
<dbReference type="Proteomes" id="UP000192223">
    <property type="component" value="Unplaced"/>
</dbReference>
<feature type="transmembrane region" description="Helical" evidence="7">
    <location>
        <begin position="275"/>
        <end position="295"/>
    </location>
</feature>
<dbReference type="GeneID" id="108738883"/>
<organism evidence="8 9">
    <name type="scientific">Agrilus planipennis</name>
    <name type="common">Emerald ash borer</name>
    <name type="synonym">Agrilus marcopoli</name>
    <dbReference type="NCBI Taxonomy" id="224129"/>
    <lineage>
        <taxon>Eukaryota</taxon>
        <taxon>Metazoa</taxon>
        <taxon>Ecdysozoa</taxon>
        <taxon>Arthropoda</taxon>
        <taxon>Hexapoda</taxon>
        <taxon>Insecta</taxon>
        <taxon>Pterygota</taxon>
        <taxon>Neoptera</taxon>
        <taxon>Endopterygota</taxon>
        <taxon>Coleoptera</taxon>
        <taxon>Polyphaga</taxon>
        <taxon>Elateriformia</taxon>
        <taxon>Buprestoidea</taxon>
        <taxon>Buprestidae</taxon>
        <taxon>Agrilinae</taxon>
        <taxon>Agrilus</taxon>
    </lineage>
</organism>
<keyword evidence="2" id="KW-0808">Transferase</keyword>
<proteinExistence type="predicted"/>
<evidence type="ECO:0000256" key="4">
    <source>
        <dbReference type="ARBA" id="ARBA00022989"/>
    </source>
</evidence>
<dbReference type="GO" id="GO:0030258">
    <property type="term" value="P:lipid modification"/>
    <property type="evidence" value="ECO:0007669"/>
    <property type="project" value="TreeGrafter"/>
</dbReference>
<evidence type="ECO:0000313" key="9">
    <source>
        <dbReference type="RefSeq" id="XP_025836120.1"/>
    </source>
</evidence>
<keyword evidence="4 7" id="KW-1133">Transmembrane helix</keyword>
<reference evidence="9" key="1">
    <citation type="submission" date="2025-08" db="UniProtKB">
        <authorList>
            <consortium name="RefSeq"/>
        </authorList>
    </citation>
    <scope>IDENTIFICATION</scope>
    <source>
        <tissue evidence="9">Entire body</tissue>
    </source>
</reference>